<dbReference type="Proteomes" id="UP000176288">
    <property type="component" value="Chromosome"/>
</dbReference>
<dbReference type="GO" id="GO:0016020">
    <property type="term" value="C:membrane"/>
    <property type="evidence" value="ECO:0007669"/>
    <property type="project" value="InterPro"/>
</dbReference>
<dbReference type="STRING" id="1912795.BK816_05485"/>
<dbReference type="Pfam" id="PF11382">
    <property type="entry name" value="MctB"/>
    <property type="match status" value="1"/>
</dbReference>
<evidence type="ECO:0000313" key="2">
    <source>
        <dbReference type="Proteomes" id="UP000176288"/>
    </source>
</evidence>
<dbReference type="InterPro" id="IPR021522">
    <property type="entry name" value="MctB"/>
</dbReference>
<evidence type="ECO:0008006" key="3">
    <source>
        <dbReference type="Google" id="ProtNLM"/>
    </source>
</evidence>
<dbReference type="EMBL" id="CP017812">
    <property type="protein sequence ID" value="AOZ72814.1"/>
    <property type="molecule type" value="Genomic_DNA"/>
</dbReference>
<dbReference type="AlphaFoldDB" id="A0A1D9MKI0"/>
<gene>
    <name evidence="1" type="ORF">BK816_05485</name>
</gene>
<evidence type="ECO:0000313" key="1">
    <source>
        <dbReference type="EMBL" id="AOZ72814.1"/>
    </source>
</evidence>
<protein>
    <recommendedName>
        <fullName evidence="3">Copper transporter</fullName>
    </recommendedName>
</protein>
<dbReference type="OrthoDB" id="4350157at2"/>
<dbReference type="KEGG" id="avu:BK816_05485"/>
<dbReference type="RefSeq" id="WP_071164279.1">
    <property type="nucleotide sequence ID" value="NZ_CP017812.1"/>
</dbReference>
<keyword evidence="2" id="KW-1185">Reference proteome</keyword>
<sequence>MMDYRYHLTSLAAVFLALGVGVVLGAGPLQGTLSDAMNSKVTSLRAENEQIKTQLSEANEANEAANSFAQALGEQLNPKVLNDLPVAIVALPGVEQSQLDRVAKTVAGANGKVTATLQLTERFISPAYSQYRESLAPQISQYLTAKPDAAASAEFVLGAALTQILTASEPNGQTLKQILANAENPLIAAPQDAPPASAIILVTSDALPNIPSSTSVVSKVEGENNDHTAERATLHDLASALTAAPKSALAIGNATSEEAPLALLRASDAPLTTVDSLNRGSSLVNLPSALATAGPNGRAIGSQVGASLLVPTFILPK</sequence>
<organism evidence="1 2">
    <name type="scientific">Boudabousia tangfeifanii</name>
    <dbReference type="NCBI Taxonomy" id="1912795"/>
    <lineage>
        <taxon>Bacteria</taxon>
        <taxon>Bacillati</taxon>
        <taxon>Actinomycetota</taxon>
        <taxon>Actinomycetes</taxon>
        <taxon>Actinomycetales</taxon>
        <taxon>Actinomycetaceae</taxon>
        <taxon>Boudabousia</taxon>
    </lineage>
</organism>
<accession>A0A1D9MKI0</accession>
<reference evidence="1 2" key="1">
    <citation type="submission" date="2016-10" db="EMBL/GenBank/DDBJ databases">
        <title>Actinomyces aegypiusis sp. nov., isolated from the Aegypius monachus in Qinghai Tibet Plateau China.</title>
        <authorList>
            <person name="Wang Y."/>
        </authorList>
    </citation>
    <scope>NUCLEOTIDE SEQUENCE [LARGE SCALE GENOMIC DNA]</scope>
    <source>
        <strain evidence="1 2">VUL4_3</strain>
    </source>
</reference>
<dbReference type="GO" id="GO:0055070">
    <property type="term" value="P:copper ion homeostasis"/>
    <property type="evidence" value="ECO:0007669"/>
    <property type="project" value="InterPro"/>
</dbReference>
<proteinExistence type="predicted"/>
<name>A0A1D9MKI0_9ACTO</name>